<dbReference type="InterPro" id="IPR049900">
    <property type="entry name" value="PKS_mFAS_DH"/>
</dbReference>
<gene>
    <name evidence="11" type="ORF">HNR10_003651</name>
</gene>
<name>A0A7Z0ER25_9ACTN</name>
<dbReference type="InterPro" id="IPR009081">
    <property type="entry name" value="PP-bd_ACP"/>
</dbReference>
<dbReference type="SMART" id="SM00826">
    <property type="entry name" value="PKS_DH"/>
    <property type="match status" value="1"/>
</dbReference>
<comment type="caution">
    <text evidence="6">Lacks conserved residue(s) required for the propagation of feature annotation.</text>
</comment>
<dbReference type="SUPFAM" id="SSF51735">
    <property type="entry name" value="NAD(P)-binding Rossmann-fold domains"/>
    <property type="match status" value="2"/>
</dbReference>
<dbReference type="Gene3D" id="3.40.366.10">
    <property type="entry name" value="Malonyl-Coenzyme A Acyl Carrier Protein, domain 2"/>
    <property type="match status" value="1"/>
</dbReference>
<keyword evidence="4" id="KW-0511">Multifunctional enzyme</keyword>
<keyword evidence="3 11" id="KW-0808">Transferase</keyword>
<dbReference type="FunFam" id="3.40.47.10:FF:000019">
    <property type="entry name" value="Polyketide synthase type I"/>
    <property type="match status" value="1"/>
</dbReference>
<dbReference type="InterPro" id="IPR036736">
    <property type="entry name" value="ACP-like_sf"/>
</dbReference>
<dbReference type="InterPro" id="IPR032821">
    <property type="entry name" value="PKS_assoc"/>
</dbReference>
<dbReference type="InterPro" id="IPR013968">
    <property type="entry name" value="PKS_KR"/>
</dbReference>
<dbReference type="InterPro" id="IPR020806">
    <property type="entry name" value="PKS_PP-bd"/>
</dbReference>
<dbReference type="PROSITE" id="PS52019">
    <property type="entry name" value="PKS_MFAS_DH"/>
    <property type="match status" value="1"/>
</dbReference>
<evidence type="ECO:0000256" key="7">
    <source>
        <dbReference type="SAM" id="MobiDB-lite"/>
    </source>
</evidence>
<dbReference type="SUPFAM" id="SSF53901">
    <property type="entry name" value="Thiolase-like"/>
    <property type="match status" value="1"/>
</dbReference>
<dbReference type="Pfam" id="PF08659">
    <property type="entry name" value="KR"/>
    <property type="match status" value="1"/>
</dbReference>
<feature type="domain" description="Carrier" evidence="8">
    <location>
        <begin position="1549"/>
        <end position="1627"/>
    </location>
</feature>
<dbReference type="InterPro" id="IPR016036">
    <property type="entry name" value="Malonyl_transacylase_ACP-bd"/>
</dbReference>
<dbReference type="GO" id="GO:0004312">
    <property type="term" value="F:fatty acid synthase activity"/>
    <property type="evidence" value="ECO:0007669"/>
    <property type="project" value="TreeGrafter"/>
</dbReference>
<dbReference type="PROSITE" id="PS50075">
    <property type="entry name" value="CARRIER"/>
    <property type="match status" value="1"/>
</dbReference>
<evidence type="ECO:0000256" key="5">
    <source>
        <dbReference type="ARBA" id="ARBA00023315"/>
    </source>
</evidence>
<dbReference type="Pfam" id="PF21089">
    <property type="entry name" value="PKS_DH_N"/>
    <property type="match status" value="1"/>
</dbReference>
<dbReference type="Pfam" id="PF00109">
    <property type="entry name" value="ketoacyl-synt"/>
    <property type="match status" value="1"/>
</dbReference>
<dbReference type="InterPro" id="IPR036291">
    <property type="entry name" value="NAD(P)-bd_dom_sf"/>
</dbReference>
<dbReference type="InterPro" id="IPR016039">
    <property type="entry name" value="Thiolase-like"/>
</dbReference>
<dbReference type="FunFam" id="3.40.366.10:FF:000002">
    <property type="entry name" value="Probable polyketide synthase 2"/>
    <property type="match status" value="1"/>
</dbReference>
<dbReference type="EMBL" id="JACCFS010000001">
    <property type="protein sequence ID" value="NYJ35770.1"/>
    <property type="molecule type" value="Genomic_DNA"/>
</dbReference>
<evidence type="ECO:0000259" key="9">
    <source>
        <dbReference type="PROSITE" id="PS52004"/>
    </source>
</evidence>
<dbReference type="InterPro" id="IPR049552">
    <property type="entry name" value="PKS_DH_N"/>
</dbReference>
<evidence type="ECO:0000256" key="4">
    <source>
        <dbReference type="ARBA" id="ARBA00023268"/>
    </source>
</evidence>
<evidence type="ECO:0000256" key="1">
    <source>
        <dbReference type="ARBA" id="ARBA00022450"/>
    </source>
</evidence>
<dbReference type="Gene3D" id="3.40.47.10">
    <property type="match status" value="1"/>
</dbReference>
<dbReference type="CDD" id="cd00833">
    <property type="entry name" value="PKS"/>
    <property type="match status" value="1"/>
</dbReference>
<feature type="domain" description="PKS/mFAS DH" evidence="10">
    <location>
        <begin position="856"/>
        <end position="1164"/>
    </location>
</feature>
<dbReference type="InterPro" id="IPR018201">
    <property type="entry name" value="Ketoacyl_synth_AS"/>
</dbReference>
<comment type="caution">
    <text evidence="11">The sequence shown here is derived from an EMBL/GenBank/DDBJ whole genome shotgun (WGS) entry which is preliminary data.</text>
</comment>
<dbReference type="Gene3D" id="3.10.129.110">
    <property type="entry name" value="Polyketide synthase dehydratase"/>
    <property type="match status" value="2"/>
</dbReference>
<dbReference type="Gene3D" id="3.30.70.3290">
    <property type="match status" value="1"/>
</dbReference>
<evidence type="ECO:0000313" key="11">
    <source>
        <dbReference type="EMBL" id="NYJ35770.1"/>
    </source>
</evidence>
<reference evidence="11 12" key="1">
    <citation type="submission" date="2020-07" db="EMBL/GenBank/DDBJ databases">
        <title>Sequencing the genomes of 1000 actinobacteria strains.</title>
        <authorList>
            <person name="Klenk H.-P."/>
        </authorList>
    </citation>
    <scope>NUCLEOTIDE SEQUENCE [LARGE SCALE GENOMIC DNA]</scope>
    <source>
        <strain evidence="11 12">DSM 44442</strain>
    </source>
</reference>
<proteinExistence type="predicted"/>
<dbReference type="Proteomes" id="UP000572051">
    <property type="component" value="Unassembled WGS sequence"/>
</dbReference>
<dbReference type="GO" id="GO:0004315">
    <property type="term" value="F:3-oxoacyl-[acyl-carrier-protein] synthase activity"/>
    <property type="evidence" value="ECO:0007669"/>
    <property type="project" value="InterPro"/>
</dbReference>
<dbReference type="InterPro" id="IPR014031">
    <property type="entry name" value="Ketoacyl_synth_C"/>
</dbReference>
<dbReference type="PROSITE" id="PS00012">
    <property type="entry name" value="PHOSPHOPANTETHEINE"/>
    <property type="match status" value="1"/>
</dbReference>
<organism evidence="11 12">
    <name type="scientific">Nocardiopsis aegyptia</name>
    <dbReference type="NCBI Taxonomy" id="220378"/>
    <lineage>
        <taxon>Bacteria</taxon>
        <taxon>Bacillati</taxon>
        <taxon>Actinomycetota</taxon>
        <taxon>Actinomycetes</taxon>
        <taxon>Streptosporangiales</taxon>
        <taxon>Nocardiopsidaceae</taxon>
        <taxon>Nocardiopsis</taxon>
    </lineage>
</organism>
<evidence type="ECO:0000256" key="6">
    <source>
        <dbReference type="PROSITE-ProRule" id="PRU01363"/>
    </source>
</evidence>
<dbReference type="SMART" id="SM00823">
    <property type="entry name" value="PKS_PP"/>
    <property type="match status" value="1"/>
</dbReference>
<dbReference type="InterPro" id="IPR014030">
    <property type="entry name" value="Ketoacyl_synth_N"/>
</dbReference>
<dbReference type="Pfam" id="PF16197">
    <property type="entry name" value="KAsynt_C_assoc"/>
    <property type="match status" value="1"/>
</dbReference>
<dbReference type="SUPFAM" id="SSF52151">
    <property type="entry name" value="FabD/lysophospholipase-like"/>
    <property type="match status" value="1"/>
</dbReference>
<evidence type="ECO:0000259" key="8">
    <source>
        <dbReference type="PROSITE" id="PS50075"/>
    </source>
</evidence>
<dbReference type="Gene3D" id="1.10.1200.10">
    <property type="entry name" value="ACP-like"/>
    <property type="match status" value="1"/>
</dbReference>
<dbReference type="Pfam" id="PF00698">
    <property type="entry name" value="Acyl_transf_1"/>
    <property type="match status" value="1"/>
</dbReference>
<dbReference type="SMART" id="SM01294">
    <property type="entry name" value="PKS_PP_betabranch"/>
    <property type="match status" value="1"/>
</dbReference>
<keyword evidence="12" id="KW-1185">Reference proteome</keyword>
<dbReference type="Pfam" id="PF00550">
    <property type="entry name" value="PP-binding"/>
    <property type="match status" value="1"/>
</dbReference>
<feature type="region of interest" description="Disordered" evidence="7">
    <location>
        <begin position="1456"/>
        <end position="1483"/>
    </location>
</feature>
<dbReference type="CDD" id="cd08956">
    <property type="entry name" value="KR_3_FAS_SDR_x"/>
    <property type="match status" value="1"/>
</dbReference>
<dbReference type="InterPro" id="IPR050091">
    <property type="entry name" value="PKS_NRPS_Biosynth_Enz"/>
</dbReference>
<dbReference type="SMART" id="SM00825">
    <property type="entry name" value="PKS_KS"/>
    <property type="match status" value="1"/>
</dbReference>
<dbReference type="PANTHER" id="PTHR43775:SF51">
    <property type="entry name" value="INACTIVE PHENOLPHTHIOCEROL SYNTHESIS POLYKETIDE SYNTHASE TYPE I PKS1-RELATED"/>
    <property type="match status" value="1"/>
</dbReference>
<dbReference type="InterPro" id="IPR020807">
    <property type="entry name" value="PKS_DH"/>
</dbReference>
<dbReference type="Pfam" id="PF22953">
    <property type="entry name" value="SpnB_Rossmann"/>
    <property type="match status" value="1"/>
</dbReference>
<dbReference type="PROSITE" id="PS00606">
    <property type="entry name" value="KS3_1"/>
    <property type="match status" value="1"/>
</dbReference>
<dbReference type="InterPro" id="IPR020841">
    <property type="entry name" value="PKS_Beta-ketoAc_synthase_dom"/>
</dbReference>
<keyword evidence="1" id="KW-0596">Phosphopantetheine</keyword>
<evidence type="ECO:0000256" key="2">
    <source>
        <dbReference type="ARBA" id="ARBA00022553"/>
    </source>
</evidence>
<feature type="region of interest" description="N-terminal hotdog fold" evidence="6">
    <location>
        <begin position="856"/>
        <end position="980"/>
    </location>
</feature>
<dbReference type="InterPro" id="IPR001227">
    <property type="entry name" value="Ac_transferase_dom_sf"/>
</dbReference>
<dbReference type="SMART" id="SM00827">
    <property type="entry name" value="PKS_AT"/>
    <property type="match status" value="1"/>
</dbReference>
<evidence type="ECO:0000313" key="12">
    <source>
        <dbReference type="Proteomes" id="UP000572051"/>
    </source>
</evidence>
<dbReference type="Gene3D" id="3.40.50.720">
    <property type="entry name" value="NAD(P)-binding Rossmann-like Domain"/>
    <property type="match status" value="1"/>
</dbReference>
<keyword evidence="2" id="KW-0597">Phosphoprotein</keyword>
<dbReference type="SMART" id="SM00822">
    <property type="entry name" value="PKS_KR"/>
    <property type="match status" value="1"/>
</dbReference>
<evidence type="ECO:0000256" key="3">
    <source>
        <dbReference type="ARBA" id="ARBA00022679"/>
    </source>
</evidence>
<sequence>MGKSYVDRGGFLYDADRFDPEFFGMSPREALAADPQQRLLLETVWEALEDAGIPAPSLRGSRTGVYAGVGFQGYGALSFADLPAEVEGYFGNGGSSAIAVGRVAYTFGFEGPAVAVDTACSSSLVTLHMAVNALRQGECDLALAGGATVMSTPLSFVEFCRQRALSVDGRCRPFSAGADGTVWSEGVGLLLVERLSDARRLGHRVLALVRGSAVNQDGASNGLTAPNGPSQERVIREALGNAGLSAADVDVVEAHGTGTRLGDPIEAQALLATYGQGRPEDRPLYLGSLKSNIGHSVAAAGVGGVIKMVQAMRHELMPRSLHAEEPTPFVDWDAGRARLLDRARPWLRGERPRRAGVSSFGIGGTNAHAVLEEAPVSTATAERPESATLTGDGTGAEPLPQLPWVVSARSESALRGQAERLAAHVRARADLSPSDVGVSLAVHRAGLEFRAAVWGGDRGELLAGLEALGQGREVPHVVVGGRSRVRRSAFLFTGQGSQRLGMGRELYGSVPVFARALDEVCARMDGLLDRPLREVLFAEEGSEAAGLLDQTVFTQCALFAVEVALFRLVESWGVRPDFLLGHSVGEVVAAHVSGVLDLPNAVALVVARGRLMQAARGGGAMVALQAGEAEVVASLEGRGASVSVAGVNGPESVVVSGDADAVGEVGELWRGRGRRVKRLVVSHAFHSAHMDGVLSEFRTIVAGLEFGAPTVPVVSNVTGVEATREQLSSPDYWAEHVRGAVRFMDGVRFLESQGVTDFVELGPDGVLSALVPGCLVGDGAGSLVPLLRRGRAEAASVAGALGEFFVRGVGVDWARVFVGGSRVDLPTYAFERRRFWLGERHRQADTAALGLSATGHPLLGAGVEVAGGGEVLFTGRLSLRTHPWLADYRVSGRVVVPGAVLVESVVRAGDEFGASVLEELTVTEPLVLPERGGVLVQVRVGEADEAGSRAVTVHSRAESRDSTDWTLTARGVLGGGTGAWTPLEGESTAIRLTEDLEPDAAGYGIHPVLLDSAVHAFAPDTAAGTVAVPTRWTDVRLHAAGATAARVTSAPVGEDSVRIDLVDEDDGLVAGIGSLTWEAVPEERLLPGHVPGGGMLARVDQVPFTGTGRAGQRTWAAVGGRVPGAADHPDLAAVAGAARDGAPVDAVLVRWAVEDRGDPVATVHHEIARARGLVREFLSHEPLDGTRMVVCFEPAAGTESAADLASASVRGLLRSAQAESPGRLLLVDTDTPAPDLDLVSALLDSGETEAAVRADGAVVPRLRRVRTDSASGSGFGGGTVVVTGATGVLGGVVARHVVAEHGVRHVLLLSRRGWDAPGAGELCAQLSALGAEPELVACDVADRGALAAVLGAVPGDRPVSAVVHTAGVVDDGTLSALSWEQFERVLAPKVDAAWNLHELTRGLDLSAFVLYSSLAGVLGNAGQANYAAGNAFLDALAVRRRAEGLPATSLAWGPWASDEDAQRSGTSAPRHGWPDPLTREESTGPLDAALCRDDAVLAVVRVNRSAADDEGTPPLLGNLAATVRRRIVRGESPQVRTLGERLSEMTEDERRQELLDLIRTEIAGVLGRNGPQSVPEDQEFHELGFDSLTALELRTRVDSVTGLSLPATLVFDYPTPASFAAYLVKRLAPQETAETGSVMERLERVDTLLVSDPPTEHERQAVRRRLRTMLTRLGTGDQEEESSQEISSASVEEIFDFIDTELGRSAD</sequence>
<dbReference type="SUPFAM" id="SSF55048">
    <property type="entry name" value="Probable ACP-binding domain of malonyl-CoA ACP transacylase"/>
    <property type="match status" value="1"/>
</dbReference>
<dbReference type="Pfam" id="PF14765">
    <property type="entry name" value="PS-DH"/>
    <property type="match status" value="1"/>
</dbReference>
<dbReference type="PANTHER" id="PTHR43775">
    <property type="entry name" value="FATTY ACID SYNTHASE"/>
    <property type="match status" value="1"/>
</dbReference>
<dbReference type="Pfam" id="PF02801">
    <property type="entry name" value="Ketoacyl-synt_C"/>
    <property type="match status" value="1"/>
</dbReference>
<feature type="domain" description="Ketosynthase family 3 (KS3)" evidence="9">
    <location>
        <begin position="1"/>
        <end position="373"/>
    </location>
</feature>
<dbReference type="InterPro" id="IPR049551">
    <property type="entry name" value="PKS_DH_C"/>
</dbReference>
<accession>A0A7Z0ER25</accession>
<keyword evidence="5" id="KW-0012">Acyltransferase</keyword>
<dbReference type="InterPro" id="IPR014043">
    <property type="entry name" value="Acyl_transferase_dom"/>
</dbReference>
<dbReference type="InterPro" id="IPR055123">
    <property type="entry name" value="SpnB-like_Rossmann"/>
</dbReference>
<dbReference type="SUPFAM" id="SSF47336">
    <property type="entry name" value="ACP-like"/>
    <property type="match status" value="1"/>
</dbReference>
<dbReference type="InterPro" id="IPR057326">
    <property type="entry name" value="KR_dom"/>
</dbReference>
<protein>
    <submittedName>
        <fullName evidence="11">Acyl transferase domain-containing protein/acyl carrier protein</fullName>
    </submittedName>
</protein>
<dbReference type="InterPro" id="IPR016035">
    <property type="entry name" value="Acyl_Trfase/lysoPLipase"/>
</dbReference>
<feature type="region of interest" description="C-terminal hotdog fold" evidence="6">
    <location>
        <begin position="1001"/>
        <end position="1164"/>
    </location>
</feature>
<dbReference type="PROSITE" id="PS52004">
    <property type="entry name" value="KS3_2"/>
    <property type="match status" value="1"/>
</dbReference>
<evidence type="ECO:0000259" key="10">
    <source>
        <dbReference type="PROSITE" id="PS52019"/>
    </source>
</evidence>
<dbReference type="GO" id="GO:0031177">
    <property type="term" value="F:phosphopantetheine binding"/>
    <property type="evidence" value="ECO:0007669"/>
    <property type="project" value="InterPro"/>
</dbReference>
<feature type="region of interest" description="Disordered" evidence="7">
    <location>
        <begin position="375"/>
        <end position="398"/>
    </location>
</feature>
<dbReference type="InterPro" id="IPR042104">
    <property type="entry name" value="PKS_dehydratase_sf"/>
</dbReference>
<dbReference type="FunFam" id="1.10.1200.10:FF:000007">
    <property type="entry name" value="Probable polyketide synthase pks17"/>
    <property type="match status" value="1"/>
</dbReference>
<dbReference type="GO" id="GO:0006633">
    <property type="term" value="P:fatty acid biosynthetic process"/>
    <property type="evidence" value="ECO:0007669"/>
    <property type="project" value="InterPro"/>
</dbReference>
<dbReference type="InterPro" id="IPR006162">
    <property type="entry name" value="Ppantetheine_attach_site"/>
</dbReference>